<dbReference type="GO" id="GO:0016491">
    <property type="term" value="F:oxidoreductase activity"/>
    <property type="evidence" value="ECO:0007669"/>
    <property type="project" value="InterPro"/>
</dbReference>
<reference evidence="1 2" key="1">
    <citation type="submission" date="2017-01" db="EMBL/GenBank/DDBJ databases">
        <authorList>
            <consortium name="Urmite Genomes"/>
        </authorList>
    </citation>
    <scope>NUCLEOTIDE SEQUENCE [LARGE SCALE GENOMIC DNA]</scope>
    <source>
        <strain evidence="1 2">AB308</strain>
    </source>
</reference>
<dbReference type="EMBL" id="FTRV01000015">
    <property type="protein sequence ID" value="SPM30252.1"/>
    <property type="molecule type" value="Genomic_DNA"/>
</dbReference>
<dbReference type="InterPro" id="IPR012349">
    <property type="entry name" value="Split_barrel_FMN-bd"/>
</dbReference>
<gene>
    <name evidence="1" type="ORF">MTAB308_3755</name>
</gene>
<accession>A0A2U3NFG6</accession>
<dbReference type="AlphaFoldDB" id="A0A2U3NFG6"/>
<evidence type="ECO:0000313" key="2">
    <source>
        <dbReference type="Proteomes" id="UP000241595"/>
    </source>
</evidence>
<dbReference type="Gene3D" id="2.30.110.10">
    <property type="entry name" value="Electron Transport, Fmn-binding Protein, Chain A"/>
    <property type="match status" value="1"/>
</dbReference>
<dbReference type="InterPro" id="IPR004378">
    <property type="entry name" value="F420H2_quin_Rdtase"/>
</dbReference>
<sequence>MARLHPEWMMTLAPASWPTPLLNAIRASNRRLLNPVMLRLAGHKHWYAAAIRHTGRRSGKQYATPVVAERVADGFIIPLPYGASVDWLQNVLAAGRATICVQGESHDVVRPAIIDAAAALPQLSDKRRRTFQRVGVEQYLRVEDQPSD</sequence>
<proteinExistence type="predicted"/>
<organism evidence="1 2">
    <name type="scientific">Mycobacterium terramassiliense</name>
    <dbReference type="NCBI Taxonomy" id="1841859"/>
    <lineage>
        <taxon>Bacteria</taxon>
        <taxon>Bacillati</taxon>
        <taxon>Actinomycetota</taxon>
        <taxon>Actinomycetes</taxon>
        <taxon>Mycobacteriales</taxon>
        <taxon>Mycobacteriaceae</taxon>
        <taxon>Mycobacterium</taxon>
    </lineage>
</organism>
<name>A0A2U3NFG6_9MYCO</name>
<keyword evidence="2" id="KW-1185">Reference proteome</keyword>
<dbReference type="Pfam" id="PF04075">
    <property type="entry name" value="F420H2_quin_red"/>
    <property type="match status" value="1"/>
</dbReference>
<evidence type="ECO:0000313" key="1">
    <source>
        <dbReference type="EMBL" id="SPM30252.1"/>
    </source>
</evidence>
<dbReference type="Proteomes" id="UP000241595">
    <property type="component" value="Unassembled WGS sequence"/>
</dbReference>
<protein>
    <submittedName>
        <fullName evidence="1">Deazaflavin-dependent nitroreductase family protein</fullName>
    </submittedName>
</protein>
<dbReference type="STRING" id="1841859.GCA_900157385_03756"/>